<feature type="compositionally biased region" description="Basic and acidic residues" evidence="6">
    <location>
        <begin position="635"/>
        <end position="664"/>
    </location>
</feature>
<dbReference type="SUPFAM" id="SSF56487">
    <property type="entry name" value="SRCR-like"/>
    <property type="match status" value="5"/>
</dbReference>
<dbReference type="Gene3D" id="3.10.250.10">
    <property type="entry name" value="SRCR-like domain"/>
    <property type="match status" value="5"/>
</dbReference>
<dbReference type="SMART" id="SM00202">
    <property type="entry name" value="SR"/>
    <property type="match status" value="5"/>
</dbReference>
<protein>
    <recommendedName>
        <fullName evidence="8">SRCR domain-containing protein</fullName>
    </recommendedName>
</protein>
<feature type="disulfide bond" evidence="5">
    <location>
        <begin position="162"/>
        <end position="223"/>
    </location>
</feature>
<feature type="disulfide bond" evidence="5">
    <location>
        <begin position="295"/>
        <end position="305"/>
    </location>
</feature>
<dbReference type="PANTHER" id="PTHR19331:SF465">
    <property type="entry name" value="EGG PEPTIDE SPERACT RECEPTOR"/>
    <property type="match status" value="1"/>
</dbReference>
<name>A0A7M7NPG6_STRPU</name>
<feature type="disulfide bond" evidence="5">
    <location>
        <begin position="193"/>
        <end position="203"/>
    </location>
</feature>
<keyword evidence="3 5" id="KW-1015">Disulfide bond</keyword>
<dbReference type="KEGG" id="spu:577650"/>
<dbReference type="InterPro" id="IPR001190">
    <property type="entry name" value="SRCR"/>
</dbReference>
<proteinExistence type="predicted"/>
<feature type="domain" description="SRCR" evidence="8">
    <location>
        <begin position="441"/>
        <end position="541"/>
    </location>
</feature>
<dbReference type="PROSITE" id="PS50287">
    <property type="entry name" value="SRCR_2"/>
    <property type="match status" value="5"/>
</dbReference>
<keyword evidence="7" id="KW-0812">Transmembrane</keyword>
<feature type="disulfide bond" evidence="5">
    <location>
        <begin position="87"/>
        <end position="97"/>
    </location>
</feature>
<evidence type="ECO:0000256" key="4">
    <source>
        <dbReference type="ARBA" id="ARBA00023180"/>
    </source>
</evidence>
<keyword evidence="7" id="KW-0472">Membrane</keyword>
<feature type="disulfide bond" evidence="5">
    <location>
        <begin position="510"/>
        <end position="520"/>
    </location>
</feature>
<keyword evidence="2" id="KW-0677">Repeat</keyword>
<evidence type="ECO:0000256" key="2">
    <source>
        <dbReference type="ARBA" id="ARBA00022737"/>
    </source>
</evidence>
<feature type="transmembrane region" description="Helical" evidence="7">
    <location>
        <begin position="568"/>
        <end position="592"/>
    </location>
</feature>
<keyword evidence="10" id="KW-1185">Reference proteome</keyword>
<evidence type="ECO:0000256" key="1">
    <source>
        <dbReference type="ARBA" id="ARBA00022729"/>
    </source>
</evidence>
<dbReference type="RefSeq" id="XP_030839516.1">
    <property type="nucleotide sequence ID" value="XM_030983656.1"/>
</dbReference>
<dbReference type="Proteomes" id="UP000007110">
    <property type="component" value="Unassembled WGS sequence"/>
</dbReference>
<dbReference type="InterPro" id="IPR036772">
    <property type="entry name" value="SRCR-like_dom_sf"/>
</dbReference>
<dbReference type="InParanoid" id="A0A7M7NPG6"/>
<feature type="domain" description="SRCR" evidence="8">
    <location>
        <begin position="333"/>
        <end position="434"/>
    </location>
</feature>
<dbReference type="OMA" id="APATENC"/>
<keyword evidence="7" id="KW-1133">Transmembrane helix</keyword>
<feature type="disulfide bond" evidence="5">
    <location>
        <begin position="43"/>
        <end position="107"/>
    </location>
</feature>
<evidence type="ECO:0000256" key="7">
    <source>
        <dbReference type="SAM" id="Phobius"/>
    </source>
</evidence>
<feature type="domain" description="SRCR" evidence="8">
    <location>
        <begin position="17"/>
        <end position="118"/>
    </location>
</feature>
<keyword evidence="4" id="KW-0325">Glycoprotein</keyword>
<dbReference type="GeneID" id="577650"/>
<dbReference type="AlphaFoldDB" id="A0A7M7NPG6"/>
<dbReference type="GO" id="GO:0016020">
    <property type="term" value="C:membrane"/>
    <property type="evidence" value="ECO:0007669"/>
    <property type="project" value="InterPro"/>
</dbReference>
<organism evidence="9 10">
    <name type="scientific">Strongylocentrotus purpuratus</name>
    <name type="common">Purple sea urchin</name>
    <dbReference type="NCBI Taxonomy" id="7668"/>
    <lineage>
        <taxon>Eukaryota</taxon>
        <taxon>Metazoa</taxon>
        <taxon>Echinodermata</taxon>
        <taxon>Eleutherozoa</taxon>
        <taxon>Echinozoa</taxon>
        <taxon>Echinoidea</taxon>
        <taxon>Euechinoidea</taxon>
        <taxon>Echinacea</taxon>
        <taxon>Camarodonta</taxon>
        <taxon>Echinidea</taxon>
        <taxon>Strongylocentrotidae</taxon>
        <taxon>Strongylocentrotus</taxon>
    </lineage>
</organism>
<accession>A0A7M7NPG6</accession>
<dbReference type="Pfam" id="PF00530">
    <property type="entry name" value="SRCR"/>
    <property type="match status" value="5"/>
</dbReference>
<dbReference type="PANTHER" id="PTHR19331">
    <property type="entry name" value="SCAVENGER RECEPTOR DOMAIN-CONTAINING"/>
    <property type="match status" value="1"/>
</dbReference>
<dbReference type="PROSITE" id="PS00420">
    <property type="entry name" value="SRCR_1"/>
    <property type="match status" value="2"/>
</dbReference>
<dbReference type="FunFam" id="3.10.250.10:FF:000011">
    <property type="entry name" value="Scavenger receptor class A member 5"/>
    <property type="match status" value="4"/>
</dbReference>
<evidence type="ECO:0000256" key="5">
    <source>
        <dbReference type="PROSITE-ProRule" id="PRU00196"/>
    </source>
</evidence>
<evidence type="ECO:0000256" key="6">
    <source>
        <dbReference type="SAM" id="MobiDB-lite"/>
    </source>
</evidence>
<feature type="domain" description="SRCR" evidence="8">
    <location>
        <begin position="123"/>
        <end position="224"/>
    </location>
</feature>
<comment type="caution">
    <text evidence="5">Lacks conserved residue(s) required for the propagation of feature annotation.</text>
</comment>
<reference evidence="10" key="1">
    <citation type="submission" date="2015-02" db="EMBL/GenBank/DDBJ databases">
        <title>Genome sequencing for Strongylocentrotus purpuratus.</title>
        <authorList>
            <person name="Murali S."/>
            <person name="Liu Y."/>
            <person name="Vee V."/>
            <person name="English A."/>
            <person name="Wang M."/>
            <person name="Skinner E."/>
            <person name="Han Y."/>
            <person name="Muzny D.M."/>
            <person name="Worley K.C."/>
            <person name="Gibbs R.A."/>
        </authorList>
    </citation>
    <scope>NUCLEOTIDE SEQUENCE</scope>
</reference>
<reference evidence="9" key="2">
    <citation type="submission" date="2021-01" db="UniProtKB">
        <authorList>
            <consortium name="EnsemblMetazoa"/>
        </authorList>
    </citation>
    <scope>IDENTIFICATION</scope>
</reference>
<sequence length="664" mass="72126">MQGSSFLRWLWLQPLRTRVRGGRSGSLEGTVEVYYQGAYGTVCGDDWDLDDAHVVCHTLGYPRASAYYTNATFREGTGEIILDNVQCTGSESNIAFCQHNGYLSHNCEHRQDAGVTCEGIVNAYLRDGSSSREGRVEVYYQGSYGNTVCDDGFGMTDANVVCRMLGYTFAESFSCCAAFGEGTGDILLNNLQCTGDEVTIGHCMQNPFGMHTCGHSEDVGVTCIKLPVRLVDGASANEGRVEVNYQGSWGTICNDSWDIKDATVVCRMLGYPGVSSALVGFGEATGDIILDNVECDGSETHIAQCTHGAYQIHNCEHSEDVGVICSGEAELKVRLVGGPDESQGRVELFYFGSWGTVCHHTWTSLDSEVVCRMLGFVGAIAYSFSSLYGRGTGEVILRQPRCSGKESSLLECDPSFNLGNTGCGHTSDLGVSCLKMDDFRVRLVGGRSDKEGRVEILYLGTWGTVCDDNWDLNDANVVCRMLGYERADNFSCCAAFGLGSGPIVLDEVECEGTEPNIGHCRRSDYETHDCDHSEDVGVSCIEHEVEQESSTTMAPNGSEMGLSQPVTFGLIGFLSVAVIGILLGCIVMTLMVRKYRRSANQASSQQQGTAKQNCYNGPQHGEEGCLELNVVPPKLPERSSRDQGETYETPRHADNGDVYEDIKT</sequence>
<evidence type="ECO:0000313" key="10">
    <source>
        <dbReference type="Proteomes" id="UP000007110"/>
    </source>
</evidence>
<dbReference type="OrthoDB" id="536948at2759"/>
<evidence type="ECO:0000256" key="3">
    <source>
        <dbReference type="ARBA" id="ARBA00023157"/>
    </source>
</evidence>
<evidence type="ECO:0000313" key="9">
    <source>
        <dbReference type="EnsemblMetazoa" id="XP_030839516"/>
    </source>
</evidence>
<dbReference type="PRINTS" id="PR00258">
    <property type="entry name" value="SPERACTRCPTR"/>
</dbReference>
<feature type="disulfide bond" evidence="5">
    <location>
        <begin position="402"/>
        <end position="412"/>
    </location>
</feature>
<feature type="disulfide bond" evidence="5">
    <location>
        <begin position="479"/>
        <end position="540"/>
    </location>
</feature>
<feature type="region of interest" description="Disordered" evidence="6">
    <location>
        <begin position="625"/>
        <end position="664"/>
    </location>
</feature>
<dbReference type="EnsemblMetazoa" id="XM_030983656">
    <property type="protein sequence ID" value="XP_030839516"/>
    <property type="gene ID" value="LOC577650"/>
</dbReference>
<evidence type="ECO:0000259" key="8">
    <source>
        <dbReference type="PROSITE" id="PS50287"/>
    </source>
</evidence>
<keyword evidence="1" id="KW-0732">Signal</keyword>
<dbReference type="FunFam" id="3.10.250.10:FF:000001">
    <property type="entry name" value="Lysyl oxidase 4 isoform X1"/>
    <property type="match status" value="1"/>
</dbReference>
<feature type="disulfide bond" evidence="5">
    <location>
        <begin position="149"/>
        <end position="213"/>
    </location>
</feature>
<feature type="disulfide bond" evidence="5">
    <location>
        <begin position="56"/>
        <end position="117"/>
    </location>
</feature>
<feature type="domain" description="SRCR" evidence="8">
    <location>
        <begin position="228"/>
        <end position="326"/>
    </location>
</feature>
<feature type="disulfide bond" evidence="5">
    <location>
        <begin position="466"/>
        <end position="530"/>
    </location>
</feature>